<evidence type="ECO:0000313" key="9">
    <source>
        <dbReference type="EMBL" id="KAB7506887.1"/>
    </source>
</evidence>
<gene>
    <name evidence="9" type="ORF">Anas_02114</name>
</gene>
<accession>A0A5N5TL39</accession>
<evidence type="ECO:0000313" key="10">
    <source>
        <dbReference type="Proteomes" id="UP000326759"/>
    </source>
</evidence>
<evidence type="ECO:0000256" key="8">
    <source>
        <dbReference type="RuleBase" id="RU366017"/>
    </source>
</evidence>
<reference evidence="9 10" key="1">
    <citation type="journal article" date="2019" name="PLoS Biol.">
        <title>Sex chromosomes control vertical transmission of feminizing Wolbachia symbionts in an isopod.</title>
        <authorList>
            <person name="Becking T."/>
            <person name="Chebbi M.A."/>
            <person name="Giraud I."/>
            <person name="Moumen B."/>
            <person name="Laverre T."/>
            <person name="Caubet Y."/>
            <person name="Peccoud J."/>
            <person name="Gilbert C."/>
            <person name="Cordaux R."/>
        </authorList>
    </citation>
    <scope>NUCLEOTIDE SEQUENCE [LARGE SCALE GENOMIC DNA]</scope>
    <source>
        <strain evidence="9">ANa2</strain>
        <tissue evidence="9">Whole body excluding digestive tract and cuticle</tissue>
    </source>
</reference>
<dbReference type="GO" id="GO:0005737">
    <property type="term" value="C:cytoplasm"/>
    <property type="evidence" value="ECO:0007669"/>
    <property type="project" value="TreeGrafter"/>
</dbReference>
<keyword evidence="6 8" id="KW-1133">Transmembrane helix</keyword>
<keyword evidence="3 8" id="KW-0328">Glycosyltransferase</keyword>
<evidence type="ECO:0000256" key="6">
    <source>
        <dbReference type="ARBA" id="ARBA00022989"/>
    </source>
</evidence>
<dbReference type="AlphaFoldDB" id="A0A5N5TL39"/>
<organism evidence="9 10">
    <name type="scientific">Armadillidium nasatum</name>
    <dbReference type="NCBI Taxonomy" id="96803"/>
    <lineage>
        <taxon>Eukaryota</taxon>
        <taxon>Metazoa</taxon>
        <taxon>Ecdysozoa</taxon>
        <taxon>Arthropoda</taxon>
        <taxon>Crustacea</taxon>
        <taxon>Multicrustacea</taxon>
        <taxon>Malacostraca</taxon>
        <taxon>Eumalacostraca</taxon>
        <taxon>Peracarida</taxon>
        <taxon>Isopoda</taxon>
        <taxon>Oniscidea</taxon>
        <taxon>Crinocheta</taxon>
        <taxon>Armadillidiidae</taxon>
        <taxon>Armadillidium</taxon>
    </lineage>
</organism>
<keyword evidence="4 8" id="KW-0808">Transferase</keyword>
<evidence type="ECO:0000256" key="4">
    <source>
        <dbReference type="ARBA" id="ARBA00022679"/>
    </source>
</evidence>
<dbReference type="InterPro" id="IPR008166">
    <property type="entry name" value="Glyco_transf_92"/>
</dbReference>
<protein>
    <recommendedName>
        <fullName evidence="8">Glycosyltransferase family 92 protein</fullName>
        <ecNumber evidence="8">2.4.1.-</ecNumber>
    </recommendedName>
</protein>
<feature type="transmembrane region" description="Helical" evidence="8">
    <location>
        <begin position="14"/>
        <end position="32"/>
    </location>
</feature>
<comment type="caution">
    <text evidence="9">The sequence shown here is derived from an EMBL/GenBank/DDBJ whole genome shotgun (WGS) entry which is preliminary data.</text>
</comment>
<dbReference type="EC" id="2.4.1.-" evidence="8"/>
<keyword evidence="10" id="KW-1185">Reference proteome</keyword>
<dbReference type="PANTHER" id="PTHR21461:SF69">
    <property type="entry name" value="GLYCOSYLTRANSFERASE FAMILY 92 PROTEIN"/>
    <property type="match status" value="1"/>
</dbReference>
<name>A0A5N5TL39_9CRUS</name>
<dbReference type="EMBL" id="SEYY01000595">
    <property type="protein sequence ID" value="KAB7506887.1"/>
    <property type="molecule type" value="Genomic_DNA"/>
</dbReference>
<dbReference type="GO" id="GO:0016757">
    <property type="term" value="F:glycosyltransferase activity"/>
    <property type="evidence" value="ECO:0007669"/>
    <property type="project" value="UniProtKB-UniRule"/>
</dbReference>
<keyword evidence="7 8" id="KW-0472">Membrane</keyword>
<evidence type="ECO:0000256" key="2">
    <source>
        <dbReference type="ARBA" id="ARBA00007647"/>
    </source>
</evidence>
<dbReference type="Pfam" id="PF01697">
    <property type="entry name" value="Glyco_transf_92"/>
    <property type="match status" value="1"/>
</dbReference>
<evidence type="ECO:0000256" key="5">
    <source>
        <dbReference type="ARBA" id="ARBA00022692"/>
    </source>
</evidence>
<dbReference type="GO" id="GO:0016020">
    <property type="term" value="C:membrane"/>
    <property type="evidence" value="ECO:0007669"/>
    <property type="project" value="UniProtKB-SubCell"/>
</dbReference>
<evidence type="ECO:0000256" key="7">
    <source>
        <dbReference type="ARBA" id="ARBA00023136"/>
    </source>
</evidence>
<dbReference type="PANTHER" id="PTHR21461">
    <property type="entry name" value="GLYCOSYLTRANSFERASE FAMILY 92 PROTEIN"/>
    <property type="match status" value="1"/>
</dbReference>
<dbReference type="OrthoDB" id="6359974at2759"/>
<keyword evidence="5 8" id="KW-0812">Transmembrane</keyword>
<sequence>MHLLSGSVFFSYRFAPYIFIAILMLYVICNLYDVKPGIYIDRFVEDEAEEEHPSFPVKFLADLEANGKRCNLLPGFFDIKHRNVLWQEAQIGASMFLLFSAFMDYRDEKEGPLVRILAMVDSDWPAMPTCHLYFSSDANRAPVATKAIRVELIHWQTPKQGEWHPYLITCRGGSQNNSAKVVSLVSYPCSNPSNALRIINSYKTSKPKGRSEKKKKLALCHKFLFNSAQDYSYRIIEWLEIAKTFGIDVVTMYMLSAHPNVKKVLNYYEKTGLVKVIQWTNPGDQLNVPSLLRSLYDTQNCLLRHISSHDYVGVWDMDEFMIPIEANSIPEMIENALDNWKVLHHGQEMANYPTSYLARTSYFLDENTDPEFIEEQFEQTLNLTSFNEFKDSGINLDKMSTYFPFLSHTIRTTKFSPSKVFTKSVHDTSRALALHAHYALYNLEGPIDREKDLYELCPQTEGFIGHFRSKCQGENQIDCDLNFRSDLEEDRSLWMYSYDIIYNTLNTIKELQLF</sequence>
<evidence type="ECO:0000256" key="1">
    <source>
        <dbReference type="ARBA" id="ARBA00004167"/>
    </source>
</evidence>
<evidence type="ECO:0000256" key="3">
    <source>
        <dbReference type="ARBA" id="ARBA00022676"/>
    </source>
</evidence>
<dbReference type="Proteomes" id="UP000326759">
    <property type="component" value="Unassembled WGS sequence"/>
</dbReference>
<comment type="subcellular location">
    <subcellularLocation>
        <location evidence="1">Membrane</location>
        <topology evidence="1">Single-pass membrane protein</topology>
    </subcellularLocation>
</comment>
<comment type="similarity">
    <text evidence="2 8">Belongs to the glycosyltransferase 92 family.</text>
</comment>
<proteinExistence type="inferred from homology"/>